<organism evidence="3 4">
    <name type="scientific">Acanthoscelides obtectus</name>
    <name type="common">Bean weevil</name>
    <name type="synonym">Bruchus obtectus</name>
    <dbReference type="NCBI Taxonomy" id="200917"/>
    <lineage>
        <taxon>Eukaryota</taxon>
        <taxon>Metazoa</taxon>
        <taxon>Ecdysozoa</taxon>
        <taxon>Arthropoda</taxon>
        <taxon>Hexapoda</taxon>
        <taxon>Insecta</taxon>
        <taxon>Pterygota</taxon>
        <taxon>Neoptera</taxon>
        <taxon>Endopterygota</taxon>
        <taxon>Coleoptera</taxon>
        <taxon>Polyphaga</taxon>
        <taxon>Cucujiformia</taxon>
        <taxon>Chrysomeloidea</taxon>
        <taxon>Chrysomelidae</taxon>
        <taxon>Bruchinae</taxon>
        <taxon>Bruchini</taxon>
        <taxon>Acanthoscelides</taxon>
    </lineage>
</organism>
<dbReference type="Pfam" id="PF01683">
    <property type="entry name" value="EB"/>
    <property type="match status" value="3"/>
</dbReference>
<feature type="domain" description="EB" evidence="2">
    <location>
        <begin position="143"/>
        <end position="190"/>
    </location>
</feature>
<protein>
    <recommendedName>
        <fullName evidence="2">EB domain-containing protein</fullName>
    </recommendedName>
</protein>
<feature type="domain" description="EB" evidence="2">
    <location>
        <begin position="239"/>
        <end position="288"/>
    </location>
</feature>
<gene>
    <name evidence="3" type="ORF">ACAOBT_LOCUS9330</name>
</gene>
<keyword evidence="4" id="KW-1185">Reference proteome</keyword>
<feature type="chain" id="PRO_5040121533" description="EB domain-containing protein" evidence="1">
    <location>
        <begin position="23"/>
        <end position="312"/>
    </location>
</feature>
<dbReference type="EMBL" id="CAKOFQ010006783">
    <property type="protein sequence ID" value="CAH1971228.1"/>
    <property type="molecule type" value="Genomic_DNA"/>
</dbReference>
<evidence type="ECO:0000313" key="3">
    <source>
        <dbReference type="EMBL" id="CAH1971228.1"/>
    </source>
</evidence>
<feature type="signal peptide" evidence="1">
    <location>
        <begin position="1"/>
        <end position="22"/>
    </location>
</feature>
<dbReference type="OrthoDB" id="5912242at2759"/>
<dbReference type="InterPro" id="IPR006149">
    <property type="entry name" value="EB_dom"/>
</dbReference>
<dbReference type="AlphaFoldDB" id="A0A9P0P9U1"/>
<dbReference type="Proteomes" id="UP001152888">
    <property type="component" value="Unassembled WGS sequence"/>
</dbReference>
<comment type="caution">
    <text evidence="3">The sequence shown here is derived from an EMBL/GenBank/DDBJ whole genome shotgun (WGS) entry which is preliminary data.</text>
</comment>
<evidence type="ECO:0000256" key="1">
    <source>
        <dbReference type="SAM" id="SignalP"/>
    </source>
</evidence>
<keyword evidence="1" id="KW-0732">Signal</keyword>
<reference evidence="3" key="1">
    <citation type="submission" date="2022-03" db="EMBL/GenBank/DDBJ databases">
        <authorList>
            <person name="Sayadi A."/>
        </authorList>
    </citation>
    <scope>NUCLEOTIDE SEQUENCE</scope>
</reference>
<name>A0A9P0P9U1_ACAOB</name>
<feature type="domain" description="EB" evidence="2">
    <location>
        <begin position="192"/>
        <end position="234"/>
    </location>
</feature>
<evidence type="ECO:0000313" key="4">
    <source>
        <dbReference type="Proteomes" id="UP001152888"/>
    </source>
</evidence>
<dbReference type="PANTHER" id="PTHR39069:SF8">
    <property type="entry name" value="FI17111P1"/>
    <property type="match status" value="1"/>
</dbReference>
<sequence length="312" mass="33689">MLLSSVCLSVVTIYCIFTSANAYKSFTPCTGDEDCIGLQDAKCKGNVCICNGSRFCKEEVKTPTVTKIGERCNTTEECLPLQSECGPNNVCTCHEGYVEEPSGRKCLQVSEGMGSSCIEDVQCYTKTAHTVCRDNKCDCHEHMHHHNGTCYNNVALSQACTTELECSLTHAAFCLRGKCSCLDSHAPNRNATKCLPVALGHGASCEDDVQCTVTLGGASECHQGTCTCKEMYQLKASIGKCVRDMLLGDTCAEVSDCHEPFEGNTTRLECILGVCKCQPSYVEVDGFCINSSGKEASSIILCVVLSVLFIFL</sequence>
<accession>A0A9P0P9U1</accession>
<dbReference type="PANTHER" id="PTHR39069">
    <property type="entry name" value="ECDYSONE-INDUCIBLE GENE E1, ISOFORM A"/>
    <property type="match status" value="1"/>
</dbReference>
<evidence type="ECO:0000259" key="2">
    <source>
        <dbReference type="Pfam" id="PF01683"/>
    </source>
</evidence>
<proteinExistence type="predicted"/>